<gene>
    <name evidence="1" type="ORF">BTB68_005374</name>
</gene>
<evidence type="ECO:0000313" key="2">
    <source>
        <dbReference type="Proteomes" id="UP000524010"/>
    </source>
</evidence>
<sequence length="77" mass="9121">MRDIYIETIDRVFLALSHSENMLEILRVWLETLGDNERDKQKSRIATALITLLEPVINELQEIETLHDRYNEQHTGE</sequence>
<dbReference type="Proteomes" id="UP000524010">
    <property type="component" value="Unassembled WGS sequence"/>
</dbReference>
<protein>
    <recommendedName>
        <fullName evidence="3">Prophage protein</fullName>
    </recommendedName>
</protein>
<comment type="caution">
    <text evidence="1">The sequence shown here is derived from an EMBL/GenBank/DDBJ whole genome shotgun (WGS) entry which is preliminary data.</text>
</comment>
<dbReference type="AlphaFoldDB" id="A0A8S7P2K4"/>
<reference evidence="1 2" key="1">
    <citation type="submission" date="2020-02" db="EMBL/GenBank/DDBJ databases">
        <authorList>
            <consortium name="PulseNet: The National Subtyping Network for Foodborne Disease Surveillance"/>
            <person name="Tarr C.L."/>
            <person name="Trees E."/>
            <person name="Katz L.S."/>
            <person name="Carleton-Romer H.A."/>
            <person name="Stroika S."/>
            <person name="Kucerova Z."/>
            <person name="Roache K.F."/>
            <person name="Sabol A.L."/>
            <person name="Besser J."/>
            <person name="Gerner-Smidt P."/>
        </authorList>
    </citation>
    <scope>NUCLEOTIDE SEQUENCE [LARGE SCALE GENOMIC DNA]</scope>
    <source>
        <strain evidence="1 2">PNUSAE005278</strain>
    </source>
</reference>
<accession>A0A8S7P2K4</accession>
<evidence type="ECO:0000313" key="1">
    <source>
        <dbReference type="EMBL" id="EFF8957264.1"/>
    </source>
</evidence>
<proteinExistence type="predicted"/>
<dbReference type="EMBL" id="AASRHK010000206">
    <property type="protein sequence ID" value="EFF8957264.1"/>
    <property type="molecule type" value="Genomic_DNA"/>
</dbReference>
<name>A0A8S7P2K4_ECOLX</name>
<organism evidence="1 2">
    <name type="scientific">Escherichia coli</name>
    <dbReference type="NCBI Taxonomy" id="562"/>
    <lineage>
        <taxon>Bacteria</taxon>
        <taxon>Pseudomonadati</taxon>
        <taxon>Pseudomonadota</taxon>
        <taxon>Gammaproteobacteria</taxon>
        <taxon>Enterobacterales</taxon>
        <taxon>Enterobacteriaceae</taxon>
        <taxon>Escherichia</taxon>
    </lineage>
</organism>
<evidence type="ECO:0008006" key="3">
    <source>
        <dbReference type="Google" id="ProtNLM"/>
    </source>
</evidence>